<dbReference type="SUPFAM" id="SSF53448">
    <property type="entry name" value="Nucleotide-diphospho-sugar transferases"/>
    <property type="match status" value="1"/>
</dbReference>
<dbReference type="EMBL" id="MVHP01000001">
    <property type="protein sequence ID" value="ORA69249.1"/>
    <property type="molecule type" value="Genomic_DNA"/>
</dbReference>
<organism evidence="2 3">
    <name type="scientific">Mycolicibacterium elephantis</name>
    <dbReference type="NCBI Taxonomy" id="81858"/>
    <lineage>
        <taxon>Bacteria</taxon>
        <taxon>Bacillati</taxon>
        <taxon>Actinomycetota</taxon>
        <taxon>Actinomycetes</taxon>
        <taxon>Mycobacteriales</taxon>
        <taxon>Mycobacteriaceae</taxon>
        <taxon>Mycolicibacterium</taxon>
    </lineage>
</organism>
<name>A0A1A0R3B2_9MYCO</name>
<dbReference type="RefSeq" id="WP_064889982.1">
    <property type="nucleotide sequence ID" value="NZ_JBCGVB010000003.1"/>
</dbReference>
<accession>A0A1A0R3B2</accession>
<comment type="caution">
    <text evidence="2">The sequence shown here is derived from an EMBL/GenBank/DDBJ whole genome shotgun (WGS) entry which is preliminary data.</text>
</comment>
<feature type="region of interest" description="Disordered" evidence="1">
    <location>
        <begin position="238"/>
        <end position="257"/>
    </location>
</feature>
<dbReference type="PANTHER" id="PTHR43179">
    <property type="entry name" value="RHAMNOSYLTRANSFERASE WBBL"/>
    <property type="match status" value="1"/>
</dbReference>
<proteinExistence type="predicted"/>
<dbReference type="STRING" id="81858.BST23_00910"/>
<evidence type="ECO:0000313" key="3">
    <source>
        <dbReference type="Proteomes" id="UP000192772"/>
    </source>
</evidence>
<evidence type="ECO:0000256" key="1">
    <source>
        <dbReference type="SAM" id="MobiDB-lite"/>
    </source>
</evidence>
<dbReference type="OrthoDB" id="9771846at2"/>
<gene>
    <name evidence="2" type="ORF">BST23_00910</name>
</gene>
<dbReference type="Proteomes" id="UP000192772">
    <property type="component" value="Unassembled WGS sequence"/>
</dbReference>
<reference evidence="2 3" key="1">
    <citation type="submission" date="2017-02" db="EMBL/GenBank/DDBJ databases">
        <title>The new phylogeny of genus Mycobacterium.</title>
        <authorList>
            <person name="Tortoli E."/>
            <person name="Trovato A."/>
            <person name="Cirillo D.M."/>
        </authorList>
    </citation>
    <scope>NUCLEOTIDE SEQUENCE [LARGE SCALE GENOMIC DNA]</scope>
    <source>
        <strain evidence="2 3">FI-09383</strain>
    </source>
</reference>
<evidence type="ECO:0008006" key="4">
    <source>
        <dbReference type="Google" id="ProtNLM"/>
    </source>
</evidence>
<dbReference type="PANTHER" id="PTHR43179:SF11">
    <property type="entry name" value="GLYCOSYL TRANSFERASE"/>
    <property type="match status" value="1"/>
</dbReference>
<dbReference type="Gene3D" id="3.90.550.10">
    <property type="entry name" value="Spore Coat Polysaccharide Biosynthesis Protein SpsA, Chain A"/>
    <property type="match status" value="1"/>
</dbReference>
<dbReference type="AlphaFoldDB" id="A0A1A0R3B2"/>
<accession>A0A1X0DAM9</accession>
<evidence type="ECO:0000313" key="2">
    <source>
        <dbReference type="EMBL" id="ORA69249.1"/>
    </source>
</evidence>
<sequence length="257" mass="28771">MLLIGIPAYGQHDYTHALIGDLRRERADFVILDNRGDYPRLGDEKVITPGRNLGWAGGSNFIFRHAFANGYTRAMTLNNDTRLSPGFVDAMLDPRLPGDAGIVVPVYDDVNGHLRILSDYRGPAGDYQPKPVLRKLPFTDGCAFMITKEAWSAVGDFDERAFGRFAWGADVDLCLRARLAGFGVYATEMAYINHFGRKSATGLSRLYGARAQFRYRYGLLRYWHKDWRLLTTRTSNIPLPPAPQEPVAGENAGRGRN</sequence>
<protein>
    <recommendedName>
        <fullName evidence="4">Glycosyltransferase</fullName>
    </recommendedName>
</protein>
<dbReference type="InterPro" id="IPR029044">
    <property type="entry name" value="Nucleotide-diphossugar_trans"/>
</dbReference>